<dbReference type="InterPro" id="IPR014716">
    <property type="entry name" value="Fibrinogen_a/b/g_C_1"/>
</dbReference>
<dbReference type="SMART" id="SM00186">
    <property type="entry name" value="FBG"/>
    <property type="match status" value="1"/>
</dbReference>
<reference evidence="12 13" key="1">
    <citation type="submission" date="2024-05" db="EMBL/GenBank/DDBJ databases">
        <title>Culex pipiens pipiens assembly and annotation.</title>
        <authorList>
            <person name="Alout H."/>
            <person name="Durand T."/>
        </authorList>
    </citation>
    <scope>NUCLEOTIDE SEQUENCE [LARGE SCALE GENOMIC DNA]</scope>
    <source>
        <strain evidence="12">HA-2024</strain>
        <tissue evidence="12">Whole body</tissue>
    </source>
</reference>
<evidence type="ECO:0000259" key="11">
    <source>
        <dbReference type="PROSITE" id="PS51406"/>
    </source>
</evidence>
<evidence type="ECO:0000256" key="9">
    <source>
        <dbReference type="ARBA" id="ARBA00045321"/>
    </source>
</evidence>
<dbReference type="Pfam" id="PF00147">
    <property type="entry name" value="Fibrinogen_C"/>
    <property type="match status" value="1"/>
</dbReference>
<evidence type="ECO:0000256" key="2">
    <source>
        <dbReference type="ARBA" id="ARBA00010500"/>
    </source>
</evidence>
<evidence type="ECO:0000313" key="13">
    <source>
        <dbReference type="Proteomes" id="UP001562425"/>
    </source>
</evidence>
<name>A0ABD1DC99_CULPP</name>
<dbReference type="SUPFAM" id="SSF56496">
    <property type="entry name" value="Fibrinogen C-terminal domain-like"/>
    <property type="match status" value="1"/>
</dbReference>
<dbReference type="PROSITE" id="PS51406">
    <property type="entry name" value="FIBRINOGEN_C_2"/>
    <property type="match status" value="1"/>
</dbReference>
<keyword evidence="4" id="KW-0963">Cytoplasm</keyword>
<comment type="caution">
    <text evidence="12">The sequence shown here is derived from an EMBL/GenBank/DDBJ whole genome shotgun (WGS) entry which is preliminary data.</text>
</comment>
<evidence type="ECO:0000256" key="6">
    <source>
        <dbReference type="ARBA" id="ARBA00023069"/>
    </source>
</evidence>
<evidence type="ECO:0000256" key="1">
    <source>
        <dbReference type="ARBA" id="ARBA00004430"/>
    </source>
</evidence>
<keyword evidence="6" id="KW-0969">Cilium</keyword>
<dbReference type="InterPro" id="IPR021897">
    <property type="entry name" value="FAP206"/>
</dbReference>
<evidence type="ECO:0000256" key="4">
    <source>
        <dbReference type="ARBA" id="ARBA00022490"/>
    </source>
</evidence>
<evidence type="ECO:0000256" key="7">
    <source>
        <dbReference type="ARBA" id="ARBA00023212"/>
    </source>
</evidence>
<dbReference type="GO" id="GO:0030030">
    <property type="term" value="P:cell projection organization"/>
    <property type="evidence" value="ECO:0007669"/>
    <property type="project" value="UniProtKB-KW"/>
</dbReference>
<keyword evidence="13" id="KW-1185">Reference proteome</keyword>
<dbReference type="Pfam" id="PF12018">
    <property type="entry name" value="FAP206"/>
    <property type="match status" value="1"/>
</dbReference>
<feature type="domain" description="Fibrinogen C-terminal" evidence="11">
    <location>
        <begin position="479"/>
        <end position="650"/>
    </location>
</feature>
<dbReference type="GO" id="GO:0005930">
    <property type="term" value="C:axoneme"/>
    <property type="evidence" value="ECO:0007669"/>
    <property type="project" value="UniProtKB-SubCell"/>
</dbReference>
<dbReference type="Gene3D" id="4.10.530.10">
    <property type="entry name" value="Gamma-fibrinogen Carboxyl Terminal Fragment, domain 2"/>
    <property type="match status" value="1"/>
</dbReference>
<feature type="compositionally biased region" description="Basic and acidic residues" evidence="10">
    <location>
        <begin position="762"/>
        <end position="777"/>
    </location>
</feature>
<dbReference type="InterPro" id="IPR002181">
    <property type="entry name" value="Fibrinogen_a/b/g_C_dom"/>
</dbReference>
<dbReference type="PANTHER" id="PTHR21442">
    <property type="entry name" value="CILIA- AND FLAGELLA-ASSOCIATED PROTEIN 206"/>
    <property type="match status" value="1"/>
</dbReference>
<evidence type="ECO:0000256" key="8">
    <source>
        <dbReference type="ARBA" id="ARBA00023273"/>
    </source>
</evidence>
<feature type="region of interest" description="Disordered" evidence="10">
    <location>
        <begin position="749"/>
        <end position="787"/>
    </location>
</feature>
<dbReference type="EMBL" id="JBEHCU010006354">
    <property type="protein sequence ID" value="KAL1397302.1"/>
    <property type="molecule type" value="Genomic_DNA"/>
</dbReference>
<evidence type="ECO:0000256" key="5">
    <source>
        <dbReference type="ARBA" id="ARBA00022794"/>
    </source>
</evidence>
<comment type="subcellular location">
    <subcellularLocation>
        <location evidence="1">Cytoplasm</location>
        <location evidence="1">Cytoskeleton</location>
        <location evidence="1">Cilium axoneme</location>
    </subcellularLocation>
</comment>
<keyword evidence="5" id="KW-0970">Cilium biogenesis/degradation</keyword>
<proteinExistence type="inferred from homology"/>
<organism evidence="12 13">
    <name type="scientific">Culex pipiens pipiens</name>
    <name type="common">Northern house mosquito</name>
    <dbReference type="NCBI Taxonomy" id="38569"/>
    <lineage>
        <taxon>Eukaryota</taxon>
        <taxon>Metazoa</taxon>
        <taxon>Ecdysozoa</taxon>
        <taxon>Arthropoda</taxon>
        <taxon>Hexapoda</taxon>
        <taxon>Insecta</taxon>
        <taxon>Pterygota</taxon>
        <taxon>Neoptera</taxon>
        <taxon>Endopterygota</taxon>
        <taxon>Diptera</taxon>
        <taxon>Nematocera</taxon>
        <taxon>Culicoidea</taxon>
        <taxon>Culicidae</taxon>
        <taxon>Culicinae</taxon>
        <taxon>Culicini</taxon>
        <taxon>Culex</taxon>
        <taxon>Culex</taxon>
    </lineage>
</organism>
<keyword evidence="8" id="KW-0966">Cell projection</keyword>
<accession>A0ABD1DC99</accession>
<evidence type="ECO:0000256" key="3">
    <source>
        <dbReference type="ARBA" id="ARBA00021602"/>
    </source>
</evidence>
<dbReference type="Gene3D" id="3.90.215.10">
    <property type="entry name" value="Gamma Fibrinogen, chain A, domain 1"/>
    <property type="match status" value="1"/>
</dbReference>
<gene>
    <name evidence="12" type="ORF">pipiens_001220</name>
</gene>
<evidence type="ECO:0000313" key="12">
    <source>
        <dbReference type="EMBL" id="KAL1397302.1"/>
    </source>
</evidence>
<keyword evidence="7" id="KW-0206">Cytoskeleton</keyword>
<evidence type="ECO:0000256" key="10">
    <source>
        <dbReference type="SAM" id="MobiDB-lite"/>
    </source>
</evidence>
<comment type="similarity">
    <text evidence="2">Belongs to the CFAP206 family.</text>
</comment>
<dbReference type="AlphaFoldDB" id="A0ABD1DC99"/>
<dbReference type="InterPro" id="IPR036056">
    <property type="entry name" value="Fibrinogen-like_C"/>
</dbReference>
<dbReference type="CDD" id="cd00087">
    <property type="entry name" value="FReD"/>
    <property type="match status" value="1"/>
</dbReference>
<sequence>MASNHLKSYLLEANANLRPLFYEIVKQCERRNIRYDKQLVTFIMNLVSLDPKFEIYMETLSADRRNHDDFVEECVRILGEDRSPSLVTLKMQLYFLENFFDREDVVEKHTRNLQNKTAYLLKEITENDVITKDEQDDIFSKIIVDIVLNMGLGNPDNKEVINETLKALNSVMSRSDKAKFVTLDKKDRLMALKDIREIVCGIRIFNKHAGNSTNGISDLPRILDQSHESTKSILQITLCEIMDKVNLLTSALNSSIAYDLRNRTIVTLLPENISAEDLTNLKDLLVMYRQHEVYTRKLLDELALIKFNIDTCNQEYKAKLVKIHEAVQYRTAIPTDRVFPKFSELTRIWLQFQNYIYLLSEINQISNTLTNLTEKCLSFDDLAYRLLGESQVQTDSDRLGKTAGKQLILDAEEPSCEIVPYSLAMKVELLKFCVWHLTEADGVLMPGNVDMGVCQYQKDCYAFNIPEPVVFFDEDPDNNNLADLPQCCADSHYRKSGIQMIQPQPGFGESFKVFCDQDYEGGGWTVIQNRYDGSVNFYRGWKQYEEGFGSMEGEFWLGLKKIHELTYSKKYELVVLMDDWNGYQAVAKYSRFSVAGPEEKYTLKSVGNYSGTAGDSLSFQVGMKFSTLDVDNDTGKDKVCAVKFQGAWWYLFKIVQLARRKIQLITFLEIFYKVQNSYNSQSSDVFRIKAPITCEQEVQTELHPVPSNIDRQYRWNIWDLRREAIELTNMRMKRTSSCQTTKAKLTQVYPPKVQGTQTRVSRGTETEERRPRLKKTETPAAPSPLEVYSLTVESLSASSTRRSK</sequence>
<comment type="function">
    <text evidence="9">Essential for sperm motility and is involved in the regulation of the beating frequency of motile cilia on the epithelial cells of the respiratory tract. Required for the establishment of radial spokes in sperm flagella.</text>
</comment>
<dbReference type="Proteomes" id="UP001562425">
    <property type="component" value="Unassembled WGS sequence"/>
</dbReference>
<dbReference type="PANTHER" id="PTHR21442:SF0">
    <property type="entry name" value="CILIA- AND FLAGELLA-ASSOCIATED PROTEIN 206"/>
    <property type="match status" value="1"/>
</dbReference>
<protein>
    <recommendedName>
        <fullName evidence="3">Cilia- and flagella-associated protein 206</fullName>
    </recommendedName>
</protein>